<keyword evidence="1" id="KW-0812">Transmembrane</keyword>
<organism evidence="2 3">
    <name type="scientific">Orchesella dallaii</name>
    <dbReference type="NCBI Taxonomy" id="48710"/>
    <lineage>
        <taxon>Eukaryota</taxon>
        <taxon>Metazoa</taxon>
        <taxon>Ecdysozoa</taxon>
        <taxon>Arthropoda</taxon>
        <taxon>Hexapoda</taxon>
        <taxon>Collembola</taxon>
        <taxon>Entomobryomorpha</taxon>
        <taxon>Entomobryoidea</taxon>
        <taxon>Orchesellidae</taxon>
        <taxon>Orchesellinae</taxon>
        <taxon>Orchesella</taxon>
    </lineage>
</organism>
<keyword evidence="1" id="KW-0472">Membrane</keyword>
<dbReference type="Proteomes" id="UP001642540">
    <property type="component" value="Unassembled WGS sequence"/>
</dbReference>
<evidence type="ECO:0000256" key="1">
    <source>
        <dbReference type="SAM" id="Phobius"/>
    </source>
</evidence>
<keyword evidence="1" id="KW-1133">Transmembrane helix</keyword>
<evidence type="ECO:0000313" key="3">
    <source>
        <dbReference type="Proteomes" id="UP001642540"/>
    </source>
</evidence>
<reference evidence="2 3" key="1">
    <citation type="submission" date="2024-08" db="EMBL/GenBank/DDBJ databases">
        <authorList>
            <person name="Cucini C."/>
            <person name="Frati F."/>
        </authorList>
    </citation>
    <scope>NUCLEOTIDE SEQUENCE [LARGE SCALE GENOMIC DNA]</scope>
</reference>
<name>A0ABP1PZL8_9HEXA</name>
<protein>
    <recommendedName>
        <fullName evidence="4">Transmembrane protein</fullName>
    </recommendedName>
</protein>
<feature type="transmembrane region" description="Helical" evidence="1">
    <location>
        <begin position="72"/>
        <end position="93"/>
    </location>
</feature>
<feature type="transmembrane region" description="Helical" evidence="1">
    <location>
        <begin position="39"/>
        <end position="60"/>
    </location>
</feature>
<evidence type="ECO:0008006" key="4">
    <source>
        <dbReference type="Google" id="ProtNLM"/>
    </source>
</evidence>
<dbReference type="EMBL" id="CAXLJM020000017">
    <property type="protein sequence ID" value="CAL8083858.1"/>
    <property type="molecule type" value="Genomic_DNA"/>
</dbReference>
<evidence type="ECO:0000313" key="2">
    <source>
        <dbReference type="EMBL" id="CAL8083858.1"/>
    </source>
</evidence>
<keyword evidence="3" id="KW-1185">Reference proteome</keyword>
<gene>
    <name evidence="2" type="ORF">ODALV1_LOCUS5618</name>
</gene>
<proteinExistence type="predicted"/>
<feature type="transmembrane region" description="Helical" evidence="1">
    <location>
        <begin position="99"/>
        <end position="123"/>
    </location>
</feature>
<accession>A0ABP1PZL8</accession>
<feature type="transmembrane region" description="Helical" evidence="1">
    <location>
        <begin position="7"/>
        <end position="27"/>
    </location>
</feature>
<comment type="caution">
    <text evidence="2">The sequence shown here is derived from an EMBL/GenBank/DDBJ whole genome shotgun (WGS) entry which is preliminary data.</text>
</comment>
<sequence length="211" mass="23798">MKWQRRVKILAIFDGIISMTNIGIFAMMQSTLRRDREKILHLIGMIALFIQIIYAGVIASHDQHKEVHSCKNWMSVTIFTSIIYAICVVLLWGSTNFSGVGYALIMVFTFFKVYELGVMYAFLKEVELYEIPITSDAEPISTPEQSQVVSLATIQNTSALTPTATPQSEITLPHVVAVDLPPSYFTTQNLPECVEPPPPAYQEVMRSYKEN</sequence>